<gene>
    <name evidence="2" type="ORF">SAMN06265376_101514</name>
</gene>
<dbReference type="EMBL" id="FZNY01000001">
    <property type="protein sequence ID" value="SNR39383.1"/>
    <property type="molecule type" value="Genomic_DNA"/>
</dbReference>
<reference evidence="2 3" key="1">
    <citation type="submission" date="2017-06" db="EMBL/GenBank/DDBJ databases">
        <authorList>
            <person name="Kim H.J."/>
            <person name="Triplett B.A."/>
        </authorList>
    </citation>
    <scope>NUCLEOTIDE SEQUENCE [LARGE SCALE GENOMIC DNA]</scope>
    <source>
        <strain evidence="2 3">DSM 25597</strain>
    </source>
</reference>
<dbReference type="AlphaFoldDB" id="A0A238VZS0"/>
<name>A0A238VZS0_9FLAO</name>
<dbReference type="InterPro" id="IPR007029">
    <property type="entry name" value="YHS_dom"/>
</dbReference>
<evidence type="ECO:0000313" key="3">
    <source>
        <dbReference type="Proteomes" id="UP000198379"/>
    </source>
</evidence>
<dbReference type="RefSeq" id="WP_089369851.1">
    <property type="nucleotide sequence ID" value="NZ_BMEP01000002.1"/>
</dbReference>
<protein>
    <submittedName>
        <fullName evidence="2">YHS domain-containing protein</fullName>
    </submittedName>
</protein>
<dbReference type="NCBIfam" id="NF041384">
    <property type="entry name" value="YHS_seleno_dom"/>
    <property type="match status" value="1"/>
</dbReference>
<sequence>MKNFLLIVIAFVSFQTFGQQTDYYLKKGYVAEGYDVTEYFNNKAVEGNKKFTTEYDGVKFKFVSQANLDKFKANPDKYVPQYGGYCAYAVADKGKKVSVDPETFEIRDGKLYLFYNSWGVNTLEKWQEEGPEKLRGQADAAWSKVKHNK</sequence>
<dbReference type="Pfam" id="PF04945">
    <property type="entry name" value="YHS"/>
    <property type="match status" value="1"/>
</dbReference>
<evidence type="ECO:0000259" key="1">
    <source>
        <dbReference type="Pfam" id="PF04945"/>
    </source>
</evidence>
<proteinExistence type="predicted"/>
<dbReference type="OrthoDB" id="344729at2"/>
<feature type="domain" description="YHS" evidence="1">
    <location>
        <begin position="37"/>
        <end position="82"/>
    </location>
</feature>
<evidence type="ECO:0000313" key="2">
    <source>
        <dbReference type="EMBL" id="SNR39383.1"/>
    </source>
</evidence>
<keyword evidence="3" id="KW-1185">Reference proteome</keyword>
<dbReference type="Proteomes" id="UP000198379">
    <property type="component" value="Unassembled WGS sequence"/>
</dbReference>
<accession>A0A238VZS0</accession>
<organism evidence="2 3">
    <name type="scientific">Dokdonia pacifica</name>
    <dbReference type="NCBI Taxonomy" id="1627892"/>
    <lineage>
        <taxon>Bacteria</taxon>
        <taxon>Pseudomonadati</taxon>
        <taxon>Bacteroidota</taxon>
        <taxon>Flavobacteriia</taxon>
        <taxon>Flavobacteriales</taxon>
        <taxon>Flavobacteriaceae</taxon>
        <taxon>Dokdonia</taxon>
    </lineage>
</organism>